<dbReference type="EMBL" id="LSMT01000060">
    <property type="protein sequence ID" value="PFX29770.1"/>
    <property type="molecule type" value="Genomic_DNA"/>
</dbReference>
<keyword evidence="3" id="KW-0472">Membrane</keyword>
<dbReference type="InterPro" id="IPR036383">
    <property type="entry name" value="TSP1_rpt_sf"/>
</dbReference>
<dbReference type="GO" id="GO:0004620">
    <property type="term" value="F:phospholipase activity"/>
    <property type="evidence" value="ECO:0007669"/>
    <property type="project" value="TreeGrafter"/>
</dbReference>
<comment type="caution">
    <text evidence="6">The sequence shown here is derived from an EMBL/GenBank/DDBJ whole genome shotgun (WGS) entry which is preliminary data.</text>
</comment>
<feature type="region of interest" description="Disordered" evidence="2">
    <location>
        <begin position="989"/>
        <end position="1021"/>
    </location>
</feature>
<keyword evidence="3" id="KW-0812">Transmembrane</keyword>
<proteinExistence type="inferred from homology"/>
<feature type="region of interest" description="Disordered" evidence="2">
    <location>
        <begin position="394"/>
        <end position="546"/>
    </location>
</feature>
<evidence type="ECO:0000313" key="6">
    <source>
        <dbReference type="EMBL" id="PFX29770.1"/>
    </source>
</evidence>
<dbReference type="SUPFAM" id="SSF117839">
    <property type="entry name" value="WWE domain"/>
    <property type="match status" value="1"/>
</dbReference>
<feature type="region of interest" description="Disordered" evidence="2">
    <location>
        <begin position="900"/>
        <end position="923"/>
    </location>
</feature>
<reference evidence="7" key="1">
    <citation type="journal article" date="2017" name="bioRxiv">
        <title>Comparative analysis of the genomes of Stylophora pistillata and Acropora digitifera provides evidence for extensive differences between species of corals.</title>
        <authorList>
            <person name="Voolstra C.R."/>
            <person name="Li Y."/>
            <person name="Liew Y.J."/>
            <person name="Baumgarten S."/>
            <person name="Zoccola D."/>
            <person name="Flot J.-F."/>
            <person name="Tambutte S."/>
            <person name="Allemand D."/>
            <person name="Aranda M."/>
        </authorList>
    </citation>
    <scope>NUCLEOTIDE SEQUENCE [LARGE SCALE GENOMIC DNA]</scope>
</reference>
<organism evidence="6 7">
    <name type="scientific">Stylophora pistillata</name>
    <name type="common">Smooth cauliflower coral</name>
    <dbReference type="NCBI Taxonomy" id="50429"/>
    <lineage>
        <taxon>Eukaryota</taxon>
        <taxon>Metazoa</taxon>
        <taxon>Cnidaria</taxon>
        <taxon>Anthozoa</taxon>
        <taxon>Hexacorallia</taxon>
        <taxon>Scleractinia</taxon>
        <taxon>Astrocoeniina</taxon>
        <taxon>Pocilloporidae</taxon>
        <taxon>Stylophora</taxon>
    </lineage>
</organism>
<dbReference type="AlphaFoldDB" id="A0A2B4SLL2"/>
<keyword evidence="7" id="KW-1185">Reference proteome</keyword>
<dbReference type="InterPro" id="IPR001660">
    <property type="entry name" value="SAM"/>
</dbReference>
<dbReference type="Gene3D" id="2.20.100.10">
    <property type="entry name" value="Thrombospondin type-1 (TSP1) repeat"/>
    <property type="match status" value="1"/>
</dbReference>
<dbReference type="SMART" id="SM00209">
    <property type="entry name" value="TSP1"/>
    <property type="match status" value="1"/>
</dbReference>
<dbReference type="InterPro" id="IPR004177">
    <property type="entry name" value="DDHD_dom"/>
</dbReference>
<dbReference type="PROSITE" id="PS50918">
    <property type="entry name" value="WWE"/>
    <property type="match status" value="1"/>
</dbReference>
<keyword evidence="3" id="KW-1133">Transmembrane helix</keyword>
<dbReference type="InterPro" id="IPR058055">
    <property type="entry name" value="PA-PLA1"/>
</dbReference>
<dbReference type="SUPFAM" id="SSF47769">
    <property type="entry name" value="SAM/Pointed domain"/>
    <property type="match status" value="1"/>
</dbReference>
<dbReference type="InterPro" id="IPR057825">
    <property type="entry name" value="WWE_SEC23-DDH2"/>
</dbReference>
<comment type="similarity">
    <text evidence="1">Belongs to the PA-PLA1 family.</text>
</comment>
<dbReference type="STRING" id="50429.A0A2B4SLL2"/>
<dbReference type="GO" id="GO:0046872">
    <property type="term" value="F:metal ion binding"/>
    <property type="evidence" value="ECO:0007669"/>
    <property type="project" value="InterPro"/>
</dbReference>
<dbReference type="Proteomes" id="UP000225706">
    <property type="component" value="Unassembled WGS sequence"/>
</dbReference>
<evidence type="ECO:0000256" key="1">
    <source>
        <dbReference type="ARBA" id="ARBA00038464"/>
    </source>
</evidence>
<evidence type="ECO:0000259" key="4">
    <source>
        <dbReference type="PROSITE" id="PS50918"/>
    </source>
</evidence>
<protein>
    <submittedName>
        <fullName evidence="6">SEC23-interacting protein</fullName>
    </submittedName>
</protein>
<dbReference type="PROSITE" id="PS50092">
    <property type="entry name" value="TSP1"/>
    <property type="match status" value="1"/>
</dbReference>
<dbReference type="Pfam" id="PF00090">
    <property type="entry name" value="TSP_1"/>
    <property type="match status" value="1"/>
</dbReference>
<feature type="domain" description="DDHD" evidence="5">
    <location>
        <begin position="1073"/>
        <end position="1277"/>
    </location>
</feature>
<dbReference type="Pfam" id="PF02862">
    <property type="entry name" value="DDHD"/>
    <property type="match status" value="2"/>
</dbReference>
<evidence type="ECO:0000259" key="5">
    <source>
        <dbReference type="PROSITE" id="PS51043"/>
    </source>
</evidence>
<feature type="compositionally biased region" description="Low complexity" evidence="2">
    <location>
        <begin position="522"/>
        <end position="532"/>
    </location>
</feature>
<feature type="compositionally biased region" description="Polar residues" evidence="2">
    <location>
        <begin position="486"/>
        <end position="501"/>
    </location>
</feature>
<dbReference type="InterPro" id="IPR004170">
    <property type="entry name" value="WWE_dom"/>
</dbReference>
<evidence type="ECO:0000256" key="3">
    <source>
        <dbReference type="SAM" id="Phobius"/>
    </source>
</evidence>
<dbReference type="Pfam" id="PF02825">
    <property type="entry name" value="WWE"/>
    <property type="match status" value="1"/>
</dbReference>
<dbReference type="GO" id="GO:0005737">
    <property type="term" value="C:cytoplasm"/>
    <property type="evidence" value="ECO:0007669"/>
    <property type="project" value="TreeGrafter"/>
</dbReference>
<dbReference type="PROSITE" id="PS51043">
    <property type="entry name" value="DDHD"/>
    <property type="match status" value="1"/>
</dbReference>
<dbReference type="InterPro" id="IPR013761">
    <property type="entry name" value="SAM/pointed_sf"/>
</dbReference>
<dbReference type="Gene3D" id="1.10.150.50">
    <property type="entry name" value="Transcription Factor, Ets-1"/>
    <property type="match status" value="1"/>
</dbReference>
<name>A0A2B4SLL2_STYPI</name>
<feature type="compositionally biased region" description="Polar residues" evidence="2">
    <location>
        <begin position="533"/>
        <end position="546"/>
    </location>
</feature>
<gene>
    <name evidence="6" type="primary">Sec23ip</name>
    <name evidence="6" type="ORF">AWC38_SpisGene5413</name>
</gene>
<dbReference type="SMART" id="SM01127">
    <property type="entry name" value="DDHD"/>
    <property type="match status" value="1"/>
</dbReference>
<accession>A0A2B4SLL2</accession>
<sequence length="1278" mass="142722">MESKKEWSRPDEKIIAFYVAQEAAVEKRSEGNNVVPLIKFFSFLCVFLGFALLVLRMEYQPSFAKNWFNEPVEQPLEMTPFDWEIETTKSTDFAREGGSEASEVLPLAVWGLWGLWSECSKRKYCQEGQQHRRRVCLSLEESAQCLGVSMEARDCPATACVHAYSSPPILVDESPAPTTSFLAMECNTTVKYAASGRFRDLVPNSVYQLYPSAKKMLESGFFALERIPKLIKHESPIIKVCFEPFGVWSLTAARKVFHLNRSTGASLKEVKSSLVVGLAIALRPDGTLYGAMLATELQQLFTPTIQLLNFVNNDPLVRTRETWMEAPLYVSDLDQNEQICSYLYFCFSPVATPALEHVGEEDSFLGQQPLTQQQAPAPFQSPASQVKTQTSPFFTMASSSSSGPDDFLSPQTSTHGTAETFSSPQLPVSKSPYQTSPAVGPGSQTPPKAVSTLPQSSPGMTASWAQSQSPPTTSNLPQTPPFPSGSLPQSQSSTAGPQTLPTAAGLYYSSSPSSVPYPSPQPSYQYSSSMSPRQVQSGITPSVTTPATVEPVKPHWFYQKGNSSWRPFSYIDSENLEQAYKTSSASGDRFIATDGGRYDVNLDKRLRYPLYWEEDVSVVRRCSWFHKGDGESKLVPYKEDTAARLEAEFLLGFREAKWPCRVELSDGEHVVMHNANVMVHFVPNNESQNWSGEDIIARPKVVRRGVTDIEDEISDGEPAQIDHLIFVVHGIGPIADLNFRNIIECVDDLRRVSLQMLFDHHEELSRGCTIGRVEFLPVQWHSKLHNDSTGVDERLQSISLGSIRRLREFTNSTLVDILFYTSPTYCQNIVNTVGDDIKRLLEIFKKRNPMFNGKYSVCGHSLGSSILFDILQHQKDQHKQMPLPKQPLIEEASEILSTDGLATDSNDQGQDSDEHSGDEEAESYPALRDALAQLGLPEYIDLFESEEMDMETFLLCGEEDIKEMGIPMGPRKKLMGFLRNQKSIMEKRKLEREENKKARAEARAKTKSERKKLKESTKEKASSVVDMTPSTVLARADLATSKSLSVASVSSVEVVYQQGLAGTGQPFVEYPQLDLKFYALFALGSPIGMFLTVRGVDEIGQDFQLPTCPRLFNIFHPFDPVVLRKTSSLPKTLRTLLLGLAFSDVCVGLLVQPLYLALLVELRENLSRLGANLKQSLIDSARKTWESLNEFARAHSTQGPNEQDSNVEEATEVTECLSDHPAQMVEVGRLNGGQRIDYVLQEKPIESLNEYLFALSSHVCYWVSEDTALFMLKEIYRN</sequence>
<dbReference type="InterPro" id="IPR000884">
    <property type="entry name" value="TSP1_rpt"/>
</dbReference>
<feature type="domain" description="WWE" evidence="4">
    <location>
        <begin position="542"/>
        <end position="621"/>
    </location>
</feature>
<dbReference type="SUPFAM" id="SSF82895">
    <property type="entry name" value="TSP-1 type 1 repeat"/>
    <property type="match status" value="1"/>
</dbReference>
<dbReference type="Pfam" id="PF23464">
    <property type="entry name" value="WWE_3"/>
    <property type="match status" value="1"/>
</dbReference>
<dbReference type="PANTHER" id="PTHR23509:SF10">
    <property type="entry name" value="LD21067P"/>
    <property type="match status" value="1"/>
</dbReference>
<evidence type="ECO:0000256" key="2">
    <source>
        <dbReference type="SAM" id="MobiDB-lite"/>
    </source>
</evidence>
<feature type="transmembrane region" description="Helical" evidence="3">
    <location>
        <begin position="37"/>
        <end position="55"/>
    </location>
</feature>
<evidence type="ECO:0000313" key="7">
    <source>
        <dbReference type="Proteomes" id="UP000225706"/>
    </source>
</evidence>
<dbReference type="OrthoDB" id="5985704at2759"/>
<feature type="compositionally biased region" description="Polar residues" evidence="2">
    <location>
        <begin position="409"/>
        <end position="477"/>
    </location>
</feature>
<dbReference type="Pfam" id="PF00536">
    <property type="entry name" value="SAM_1"/>
    <property type="match status" value="1"/>
</dbReference>
<dbReference type="PANTHER" id="PTHR23509">
    <property type="entry name" value="PA-PL1 PHOSPHOLIPASE FAMILY"/>
    <property type="match status" value="1"/>
</dbReference>
<dbReference type="SMART" id="SM00454">
    <property type="entry name" value="SAM"/>
    <property type="match status" value="1"/>
</dbReference>
<dbReference type="InterPro" id="IPR037197">
    <property type="entry name" value="WWE_dom_sf"/>
</dbReference>